<evidence type="ECO:0000313" key="1">
    <source>
        <dbReference type="EMBL" id="APD51058.1"/>
    </source>
</evidence>
<dbReference type="EMBL" id="CP018093">
    <property type="protein sequence ID" value="APD51058.1"/>
    <property type="molecule type" value="Genomic_DNA"/>
</dbReference>
<dbReference type="PANTHER" id="PTHR11102:SF147">
    <property type="entry name" value="SEL1L ADAPTOR SUBUNIT OF ERAD E3 UBIQUITIN LIGASE"/>
    <property type="match status" value="1"/>
</dbReference>
<dbReference type="PANTHER" id="PTHR11102">
    <property type="entry name" value="SEL-1-LIKE PROTEIN"/>
    <property type="match status" value="1"/>
</dbReference>
<dbReference type="AlphaFoldDB" id="A0AAC9NPI3"/>
<dbReference type="KEGG" id="fhi:FSC454_08200"/>
<reference evidence="1 2" key="1">
    <citation type="submission" date="2016-11" db="EMBL/GenBank/DDBJ databases">
        <authorList>
            <person name="Hagglund E."/>
            <person name="Bystrom M."/>
            <person name="Naslund J."/>
            <person name="Stenberg P."/>
            <person name="Sjodin A."/>
        </authorList>
    </citation>
    <scope>NUCLEOTIDE SEQUENCE [LARGE SCALE GENOMIC DNA]</scope>
    <source>
        <strain evidence="1 2">CCUG 58020</strain>
    </source>
</reference>
<gene>
    <name evidence="1" type="ORF">FSC454_08200</name>
</gene>
<protein>
    <recommendedName>
        <fullName evidence="3">Beta-lactamase</fullName>
    </recommendedName>
</protein>
<dbReference type="SMART" id="SM00671">
    <property type="entry name" value="SEL1"/>
    <property type="match status" value="2"/>
</dbReference>
<keyword evidence="2" id="KW-1185">Reference proteome</keyword>
<dbReference type="InterPro" id="IPR006597">
    <property type="entry name" value="Sel1-like"/>
</dbReference>
<accession>A0AAC9NPI3</accession>
<name>A0AAC9NPI3_9GAMM</name>
<proteinExistence type="predicted"/>
<dbReference type="InterPro" id="IPR050767">
    <property type="entry name" value="Sel1_AlgK"/>
</dbReference>
<evidence type="ECO:0008006" key="3">
    <source>
        <dbReference type="Google" id="ProtNLM"/>
    </source>
</evidence>
<sequence length="220" mass="25217">MKKVPLILSFLLPLYTYSNIITIKDTYEQAECRKEIRQQNFQEAFQKCLSLASQGDSVGEFFTALLYINGQGVQKSEKEAFEYFQKSAIKGNADAIGQLGVMYINGEYVKKDEFKGIQLIRYSNDMKKNPINTKILDAYEKYLAIQKEKSIGKVTVYITISKKTCSEIGGKYQQGYTFPGEKWPNMCTDKDGNVLSTIYQALYYKDNSNFIMKTLFSKNN</sequence>
<dbReference type="GO" id="GO:0036503">
    <property type="term" value="P:ERAD pathway"/>
    <property type="evidence" value="ECO:0007669"/>
    <property type="project" value="TreeGrafter"/>
</dbReference>
<dbReference type="RefSeq" id="WP_066045313.1">
    <property type="nucleotide sequence ID" value="NZ_CP018093.1"/>
</dbReference>
<dbReference type="Pfam" id="PF08238">
    <property type="entry name" value="Sel1"/>
    <property type="match status" value="2"/>
</dbReference>
<dbReference type="InterPro" id="IPR011990">
    <property type="entry name" value="TPR-like_helical_dom_sf"/>
</dbReference>
<dbReference type="Gene3D" id="1.25.40.10">
    <property type="entry name" value="Tetratricopeptide repeat domain"/>
    <property type="match status" value="1"/>
</dbReference>
<dbReference type="Proteomes" id="UP000182459">
    <property type="component" value="Chromosome"/>
</dbReference>
<organism evidence="1 2">
    <name type="scientific">Francisella hispaniensis FSC454</name>
    <dbReference type="NCBI Taxonomy" id="1088883"/>
    <lineage>
        <taxon>Bacteria</taxon>
        <taxon>Pseudomonadati</taxon>
        <taxon>Pseudomonadota</taxon>
        <taxon>Gammaproteobacteria</taxon>
        <taxon>Thiotrichales</taxon>
        <taxon>Francisellaceae</taxon>
        <taxon>Francisella</taxon>
    </lineage>
</organism>
<dbReference type="SUPFAM" id="SSF81901">
    <property type="entry name" value="HCP-like"/>
    <property type="match status" value="1"/>
</dbReference>
<evidence type="ECO:0000313" key="2">
    <source>
        <dbReference type="Proteomes" id="UP000182459"/>
    </source>
</evidence>